<dbReference type="EMBL" id="JABEVY010000126">
    <property type="protein sequence ID" value="KAF5248678.1"/>
    <property type="molecule type" value="Genomic_DNA"/>
</dbReference>
<gene>
    <name evidence="1" type="ORF">FANTH_5748</name>
</gene>
<dbReference type="Proteomes" id="UP000573603">
    <property type="component" value="Unassembled WGS sequence"/>
</dbReference>
<dbReference type="InterPro" id="IPR032675">
    <property type="entry name" value="LRR_dom_sf"/>
</dbReference>
<dbReference type="Gene3D" id="3.80.10.10">
    <property type="entry name" value="Ribonuclease Inhibitor"/>
    <property type="match status" value="1"/>
</dbReference>
<keyword evidence="2" id="KW-1185">Reference proteome</keyword>
<sequence>MADRHAEAAFDVRHQASKSTGSLDVYSGFQTSRLPTEIYQMIVEHIVLHYEGCRNDQKAIRVKTLLSLARTSTTLQCLTEPYLYSFPEYSRLESSRGLDRFRLSLAVSSRRENLVRALGIEWGPQISSQLLVIDIARRCPNLRTLILNPPETDWQGDEFSQTCNDNLANLFFVCPKVRNLCLATYFPEEFPIPEQDRRIEEFVGQLSHVDLSGSGSWVQKAILPYLSPNLISFMMTFPEDDLTGFLEILGQRCPVLQRLRLSGWGITPEHLSTLCKGLVSTLKLLCIDDLNYDGSVRSLFIPHMQILEHLILGTNFPLQGQDMEVMSSLSCLRTFISDVRNDSTSNLFLGEADIDLDRAVASFLSAHRMTLETMWLASLHKWDRDVFENLKLVPKLGSVGLSFMEGLERQDIDDLLKACPKLQEALDLEERLDRMFSGGTNSHNLSIGYPYNKWWREDPPGTG</sequence>
<evidence type="ECO:0000313" key="1">
    <source>
        <dbReference type="EMBL" id="KAF5248678.1"/>
    </source>
</evidence>
<accession>A0A8H4ZLF8</accession>
<name>A0A8H4ZLF8_9HYPO</name>
<protein>
    <recommendedName>
        <fullName evidence="3">F-box domain-containing protein</fullName>
    </recommendedName>
</protein>
<proteinExistence type="predicted"/>
<evidence type="ECO:0000313" key="2">
    <source>
        <dbReference type="Proteomes" id="UP000573603"/>
    </source>
</evidence>
<dbReference type="AlphaFoldDB" id="A0A8H4ZLF8"/>
<reference evidence="1 2" key="1">
    <citation type="journal article" date="2020" name="BMC Genomics">
        <title>Correction to: Identification and distribution of gene clusters required for synthesis of sphingolipid metabolism inhibitors in diverse species of the filamentous fungus Fusarium.</title>
        <authorList>
            <person name="Kim H.S."/>
            <person name="Lohmar J.M."/>
            <person name="Busman M."/>
            <person name="Brown D.W."/>
            <person name="Naumann T.A."/>
            <person name="Divon H.H."/>
            <person name="Lysoe E."/>
            <person name="Uhlig S."/>
            <person name="Proctor R.H."/>
        </authorList>
    </citation>
    <scope>NUCLEOTIDE SEQUENCE [LARGE SCALE GENOMIC DNA]</scope>
    <source>
        <strain evidence="1 2">NRRL 25214</strain>
    </source>
</reference>
<dbReference type="SUPFAM" id="SSF52047">
    <property type="entry name" value="RNI-like"/>
    <property type="match status" value="1"/>
</dbReference>
<comment type="caution">
    <text evidence="1">The sequence shown here is derived from an EMBL/GenBank/DDBJ whole genome shotgun (WGS) entry which is preliminary data.</text>
</comment>
<organism evidence="1 2">
    <name type="scientific">Fusarium anthophilum</name>
    <dbReference type="NCBI Taxonomy" id="48485"/>
    <lineage>
        <taxon>Eukaryota</taxon>
        <taxon>Fungi</taxon>
        <taxon>Dikarya</taxon>
        <taxon>Ascomycota</taxon>
        <taxon>Pezizomycotina</taxon>
        <taxon>Sordariomycetes</taxon>
        <taxon>Hypocreomycetidae</taxon>
        <taxon>Hypocreales</taxon>
        <taxon>Nectriaceae</taxon>
        <taxon>Fusarium</taxon>
        <taxon>Fusarium fujikuroi species complex</taxon>
    </lineage>
</organism>
<evidence type="ECO:0008006" key="3">
    <source>
        <dbReference type="Google" id="ProtNLM"/>
    </source>
</evidence>